<dbReference type="EMBL" id="CAJPDS010000005">
    <property type="protein sequence ID" value="CAF9907011.1"/>
    <property type="molecule type" value="Genomic_DNA"/>
</dbReference>
<comment type="similarity">
    <text evidence="1">Belongs to the peptidase C15 family.</text>
</comment>
<dbReference type="GO" id="GO:0008234">
    <property type="term" value="F:cysteine-type peptidase activity"/>
    <property type="evidence" value="ECO:0007669"/>
    <property type="project" value="UniProtKB-KW"/>
</dbReference>
<accession>A0A8H3EQA5</accession>
<protein>
    <recommendedName>
        <fullName evidence="7">Peptidase C15, pyroglutamyl peptidase I-like protein</fullName>
    </recommendedName>
</protein>
<dbReference type="Proteomes" id="UP000664521">
    <property type="component" value="Unassembled WGS sequence"/>
</dbReference>
<evidence type="ECO:0000256" key="1">
    <source>
        <dbReference type="ARBA" id="ARBA00006641"/>
    </source>
</evidence>
<proteinExistence type="inferred from homology"/>
<evidence type="ECO:0000313" key="5">
    <source>
        <dbReference type="EMBL" id="CAF9907011.1"/>
    </source>
</evidence>
<dbReference type="AlphaFoldDB" id="A0A8H3EQA5"/>
<evidence type="ECO:0000256" key="3">
    <source>
        <dbReference type="ARBA" id="ARBA00022801"/>
    </source>
</evidence>
<evidence type="ECO:0000313" key="6">
    <source>
        <dbReference type="Proteomes" id="UP000664521"/>
    </source>
</evidence>
<organism evidence="5 6">
    <name type="scientific">Heterodermia speciosa</name>
    <dbReference type="NCBI Taxonomy" id="116794"/>
    <lineage>
        <taxon>Eukaryota</taxon>
        <taxon>Fungi</taxon>
        <taxon>Dikarya</taxon>
        <taxon>Ascomycota</taxon>
        <taxon>Pezizomycotina</taxon>
        <taxon>Lecanoromycetes</taxon>
        <taxon>OSLEUM clade</taxon>
        <taxon>Lecanoromycetidae</taxon>
        <taxon>Caliciales</taxon>
        <taxon>Physciaceae</taxon>
        <taxon>Heterodermia</taxon>
    </lineage>
</organism>
<gene>
    <name evidence="5" type="ORF">HETSPECPRED_007018</name>
</gene>
<keyword evidence="4" id="KW-0788">Thiol protease</keyword>
<dbReference type="PANTHER" id="PTHR23402:SF1">
    <property type="entry name" value="PYROGLUTAMYL-PEPTIDASE I"/>
    <property type="match status" value="1"/>
</dbReference>
<sequence length="115" mass="13301">MEDDTLWREDYRAPATLHTSYDTEDVWRRWKGGLTDEDLRPSDDPGRYLCDFTYYSSMVEYWRRDHKSTRPVMFLHVPGGTTDQDIARGKKVALGLIEALVASKQELSAKQDLSA</sequence>
<dbReference type="InterPro" id="IPR036440">
    <property type="entry name" value="Peptidase_C15-like_sf"/>
</dbReference>
<dbReference type="InterPro" id="IPR016125">
    <property type="entry name" value="Peptidase_C15-like"/>
</dbReference>
<dbReference type="GO" id="GO:0006508">
    <property type="term" value="P:proteolysis"/>
    <property type="evidence" value="ECO:0007669"/>
    <property type="project" value="UniProtKB-KW"/>
</dbReference>
<dbReference type="PANTHER" id="PTHR23402">
    <property type="entry name" value="PROTEASE FAMILY C15 PYROGLUTAMYL-PEPTIDASE I-RELATED"/>
    <property type="match status" value="1"/>
</dbReference>
<evidence type="ECO:0000256" key="2">
    <source>
        <dbReference type="ARBA" id="ARBA00022670"/>
    </source>
</evidence>
<evidence type="ECO:0008006" key="7">
    <source>
        <dbReference type="Google" id="ProtNLM"/>
    </source>
</evidence>
<dbReference type="SUPFAM" id="SSF53182">
    <property type="entry name" value="Pyrrolidone carboxyl peptidase (pyroglutamate aminopeptidase)"/>
    <property type="match status" value="1"/>
</dbReference>
<keyword evidence="6" id="KW-1185">Reference proteome</keyword>
<evidence type="ECO:0000256" key="4">
    <source>
        <dbReference type="ARBA" id="ARBA00022807"/>
    </source>
</evidence>
<reference evidence="5" key="1">
    <citation type="submission" date="2021-03" db="EMBL/GenBank/DDBJ databases">
        <authorList>
            <person name="Tagirdzhanova G."/>
        </authorList>
    </citation>
    <scope>NUCLEOTIDE SEQUENCE</scope>
</reference>
<comment type="caution">
    <text evidence="5">The sequence shown here is derived from an EMBL/GenBank/DDBJ whole genome shotgun (WGS) entry which is preliminary data.</text>
</comment>
<dbReference type="OrthoDB" id="407146at2759"/>
<dbReference type="Gene3D" id="3.40.630.20">
    <property type="entry name" value="Peptidase C15, pyroglutamyl peptidase I-like"/>
    <property type="match status" value="1"/>
</dbReference>
<name>A0A8H3EQA5_9LECA</name>
<keyword evidence="2" id="KW-0645">Protease</keyword>
<keyword evidence="3" id="KW-0378">Hydrolase</keyword>